<organism evidence="1 2">
    <name type="scientific">Crossiella equi</name>
    <dbReference type="NCBI Taxonomy" id="130796"/>
    <lineage>
        <taxon>Bacteria</taxon>
        <taxon>Bacillati</taxon>
        <taxon>Actinomycetota</taxon>
        <taxon>Actinomycetes</taxon>
        <taxon>Pseudonocardiales</taxon>
        <taxon>Pseudonocardiaceae</taxon>
        <taxon>Crossiella</taxon>
    </lineage>
</organism>
<gene>
    <name evidence="1" type="ORF">JOF53_002394</name>
</gene>
<evidence type="ECO:0000313" key="2">
    <source>
        <dbReference type="Proteomes" id="UP001519363"/>
    </source>
</evidence>
<dbReference type="Proteomes" id="UP001519363">
    <property type="component" value="Unassembled WGS sequence"/>
</dbReference>
<accession>A0ABS5AB54</accession>
<sequence length="30" mass="3280">MDLVDVLELQVLDAAPEYDQLPESLESSGC</sequence>
<protein>
    <submittedName>
        <fullName evidence="1">Uncharacterized protein</fullName>
    </submittedName>
</protein>
<name>A0ABS5AB54_9PSEU</name>
<dbReference type="EMBL" id="JAGIOO010000001">
    <property type="protein sequence ID" value="MBP2473522.1"/>
    <property type="molecule type" value="Genomic_DNA"/>
</dbReference>
<proteinExistence type="predicted"/>
<evidence type="ECO:0000313" key="1">
    <source>
        <dbReference type="EMBL" id="MBP2473522.1"/>
    </source>
</evidence>
<reference evidence="1 2" key="1">
    <citation type="submission" date="2021-03" db="EMBL/GenBank/DDBJ databases">
        <title>Sequencing the genomes of 1000 actinobacteria strains.</title>
        <authorList>
            <person name="Klenk H.-P."/>
        </authorList>
    </citation>
    <scope>NUCLEOTIDE SEQUENCE [LARGE SCALE GENOMIC DNA]</scope>
    <source>
        <strain evidence="1 2">DSM 44580</strain>
    </source>
</reference>
<comment type="caution">
    <text evidence="1">The sequence shown here is derived from an EMBL/GenBank/DDBJ whole genome shotgun (WGS) entry which is preliminary data.</text>
</comment>
<keyword evidence="2" id="KW-1185">Reference proteome</keyword>